<dbReference type="InterPro" id="IPR029052">
    <property type="entry name" value="Metallo-depent_PP-like"/>
</dbReference>
<dbReference type="HOGENOM" id="CLU_038823_0_0_9"/>
<dbReference type="Pfam" id="PF09587">
    <property type="entry name" value="PGA_cap"/>
    <property type="match status" value="1"/>
</dbReference>
<keyword evidence="2" id="KW-1133">Transmembrane helix</keyword>
<keyword evidence="2" id="KW-0472">Membrane</keyword>
<dbReference type="Gene3D" id="3.60.21.10">
    <property type="match status" value="1"/>
</dbReference>
<dbReference type="InterPro" id="IPR019079">
    <property type="entry name" value="Capsule_synth_CapA"/>
</dbReference>
<dbReference type="RefSeq" id="WP_013290299.1">
    <property type="nucleotide sequence ID" value="NC_014392.1"/>
</dbReference>
<evidence type="ECO:0000256" key="1">
    <source>
        <dbReference type="ARBA" id="ARBA00005662"/>
    </source>
</evidence>
<dbReference type="SMART" id="SM00854">
    <property type="entry name" value="PGA_cap"/>
    <property type="match status" value="1"/>
</dbReference>
<feature type="domain" description="Capsule synthesis protein CapA" evidence="3">
    <location>
        <begin position="82"/>
        <end position="333"/>
    </location>
</feature>
<keyword evidence="5" id="KW-1185">Reference proteome</keyword>
<comment type="similarity">
    <text evidence="1">Belongs to the CapA family.</text>
</comment>
<evidence type="ECO:0000313" key="5">
    <source>
        <dbReference type="Proteomes" id="UP000000347"/>
    </source>
</evidence>
<evidence type="ECO:0000256" key="2">
    <source>
        <dbReference type="SAM" id="Phobius"/>
    </source>
</evidence>
<organism evidence="4 5">
    <name type="scientific">Caldicellulosiruptor obsidiansis (strain ATCC BAA-2073 / JCM 16842 / OB47)</name>
    <dbReference type="NCBI Taxonomy" id="608506"/>
    <lineage>
        <taxon>Bacteria</taxon>
        <taxon>Bacillati</taxon>
        <taxon>Bacillota</taxon>
        <taxon>Bacillota incertae sedis</taxon>
        <taxon>Caldicellulosiruptorales</taxon>
        <taxon>Caldicellulosiruptoraceae</taxon>
        <taxon>Caldicellulosiruptor</taxon>
    </lineage>
</organism>
<dbReference type="AlphaFoldDB" id="D9TJW7"/>
<reference evidence="4 5" key="1">
    <citation type="journal article" date="2010" name="J. Bacteriol.">
        <title>Complete genome sequence of the cellulolytic thermophile Caldicellulosiruptor obsidiansis OB47T.</title>
        <authorList>
            <person name="Elkins J.G."/>
            <person name="Lochner A."/>
            <person name="Hamilton-Brehm S.D."/>
            <person name="Davenport K.W."/>
            <person name="Podar M."/>
            <person name="Brown S.D."/>
            <person name="Land M.L."/>
            <person name="Hauser L.J."/>
            <person name="Klingeman D.M."/>
            <person name="Raman B."/>
            <person name="Goodwin L.A."/>
            <person name="Tapia R."/>
            <person name="Meincke L.J."/>
            <person name="Detter J.C."/>
            <person name="Bruce D.C."/>
            <person name="Han C.S."/>
            <person name="Palumbo A.V."/>
            <person name="Cottingham R.W."/>
            <person name="Keller M."/>
            <person name="Graham D.E."/>
        </authorList>
    </citation>
    <scope>NUCLEOTIDE SEQUENCE [LARGE SCALE GENOMIC DNA]</scope>
    <source>
        <strain evidence="5">ATCC BAA-2073 / strain OB47</strain>
    </source>
</reference>
<proteinExistence type="inferred from homology"/>
<feature type="transmembrane region" description="Helical" evidence="2">
    <location>
        <begin position="6"/>
        <end position="25"/>
    </location>
</feature>
<evidence type="ECO:0000259" key="3">
    <source>
        <dbReference type="SMART" id="SM00854"/>
    </source>
</evidence>
<dbReference type="PANTHER" id="PTHR33393">
    <property type="entry name" value="POLYGLUTAMINE SYNTHESIS ACCESSORY PROTEIN RV0574C-RELATED"/>
    <property type="match status" value="1"/>
</dbReference>
<keyword evidence="2" id="KW-0812">Transmembrane</keyword>
<dbReference type="OrthoDB" id="9810906at2"/>
<dbReference type="KEGG" id="cob:COB47_0998"/>
<dbReference type="STRING" id="608506.COB47_0998"/>
<dbReference type="SUPFAM" id="SSF56300">
    <property type="entry name" value="Metallo-dependent phosphatases"/>
    <property type="match status" value="1"/>
</dbReference>
<sequence length="418" mass="47857">MKKLLYALGSFIIILLIGINALFYYENMYIKKYIPVMEEVYKKPQQTTLRNIKSNNNSTSTTNKNNSLSVKLKTQPKEYKASIFMAGDVFFNGYLLKSYYDRQSQAYTFGDILENVKDITYADLSIFKFDSVVSDNIPISTYGKYNAPKEALNVLKSGRFNLAVLSSSHIFDGKVEGLQKTINNLKEAKIETVGVKLSQEDHTSKVFDINNIRIGVAAFTKELSSVYLEGSSTYKDFVSLLDKDEIQNEIEYLKGLGCDIIIAYANWGFENSNTVSFEQKEFAKELIKNGVDIVIGTHTHTIQPFEKVKVEDESGNVKEGIVFYSLGNFLCDQTVIFPYNRFGLTVRLDLVKKEDKLTKKISVEPIYIFRKTRRNASYYDFIVLEAKDILNRTDVKTSYINYAKKLLEDIDKWLKTVQ</sequence>
<dbReference type="EMBL" id="CP002164">
    <property type="protein sequence ID" value="ADL42299.1"/>
    <property type="molecule type" value="Genomic_DNA"/>
</dbReference>
<protein>
    <submittedName>
        <fullName evidence="4">Capsule synthesis protein, CapA</fullName>
    </submittedName>
</protein>
<evidence type="ECO:0000313" key="4">
    <source>
        <dbReference type="EMBL" id="ADL42299.1"/>
    </source>
</evidence>
<gene>
    <name evidence="4" type="ordered locus">COB47_0998</name>
</gene>
<dbReference type="InterPro" id="IPR052169">
    <property type="entry name" value="CW_Biosynth-Accessory"/>
</dbReference>
<accession>D9TJW7</accession>
<dbReference type="PANTHER" id="PTHR33393:SF12">
    <property type="entry name" value="CAPSULE BIOSYNTHESIS PROTEIN CAPA"/>
    <property type="match status" value="1"/>
</dbReference>
<dbReference type="Proteomes" id="UP000000347">
    <property type="component" value="Chromosome"/>
</dbReference>
<dbReference type="eggNOG" id="COG2843">
    <property type="taxonomic scope" value="Bacteria"/>
</dbReference>
<name>D9TJW7_CALOO</name>